<dbReference type="SMART" id="SM00487">
    <property type="entry name" value="DEXDc"/>
    <property type="match status" value="1"/>
</dbReference>
<comment type="caution">
    <text evidence="2">The sequence shown here is derived from an EMBL/GenBank/DDBJ whole genome shotgun (WGS) entry which is preliminary data.</text>
</comment>
<dbReference type="InterPro" id="IPR027417">
    <property type="entry name" value="P-loop_NTPase"/>
</dbReference>
<dbReference type="Proteomes" id="UP000034160">
    <property type="component" value="Unassembled WGS sequence"/>
</dbReference>
<dbReference type="GO" id="GO:0005524">
    <property type="term" value="F:ATP binding"/>
    <property type="evidence" value="ECO:0007669"/>
    <property type="project" value="UniProtKB-KW"/>
</dbReference>
<dbReference type="SUPFAM" id="SSF52540">
    <property type="entry name" value="P-loop containing nucleoside triphosphate hydrolases"/>
    <property type="match status" value="1"/>
</dbReference>
<dbReference type="PATRIC" id="fig|1618356.3.peg.778"/>
<dbReference type="InterPro" id="IPR055180">
    <property type="entry name" value="HsdR_RecA-like_helicase_dom_2"/>
</dbReference>
<feature type="domain" description="Helicase ATP-binding" evidence="1">
    <location>
        <begin position="295"/>
        <end position="497"/>
    </location>
</feature>
<dbReference type="Pfam" id="PF18766">
    <property type="entry name" value="SWI2_SNF2"/>
    <property type="match status" value="1"/>
</dbReference>
<dbReference type="PANTHER" id="PTHR42927">
    <property type="entry name" value="HELICASE SUPERFAMILY 1 AND 2 DOMAIN-CONTAINING PROTEIN"/>
    <property type="match status" value="1"/>
</dbReference>
<reference evidence="2 3" key="1">
    <citation type="journal article" date="2015" name="Nature">
        <title>rRNA introns, odd ribosomes, and small enigmatic genomes across a large radiation of phyla.</title>
        <authorList>
            <person name="Brown C.T."/>
            <person name="Hug L.A."/>
            <person name="Thomas B.C."/>
            <person name="Sharon I."/>
            <person name="Castelle C.J."/>
            <person name="Singh A."/>
            <person name="Wilkins M.J."/>
            <person name="Williams K.H."/>
            <person name="Banfield J.F."/>
        </authorList>
    </citation>
    <scope>NUCLEOTIDE SEQUENCE [LARGE SCALE GENOMIC DNA]</scope>
</reference>
<dbReference type="InterPro" id="IPR007409">
    <property type="entry name" value="Restrct_endonuc_type1_HsdR_N"/>
</dbReference>
<protein>
    <submittedName>
        <fullName evidence="2">Type I restriction-modification system restriction subunit</fullName>
    </submittedName>
</protein>
<proteinExistence type="predicted"/>
<dbReference type="AlphaFoldDB" id="A0A0G0Y210"/>
<dbReference type="GO" id="GO:0009307">
    <property type="term" value="P:DNA restriction-modification system"/>
    <property type="evidence" value="ECO:0007669"/>
    <property type="project" value="UniProtKB-KW"/>
</dbReference>
<sequence length="989" mass="113420">MTKTNTREIGFEEFIQERLVSLHQYQVRQASQYDKEICMDSELVIEFVKAAQPEKWKKLEEQYGPETEKSFLKRLDEEISNPNRKGLIEILRDGVIDRGVNISLAYWKPGNTLNEDAWKLYQQNIFSVTRQVKYSTKNENSIDLIIFLNGLPIFTVELKNQLTGQTVKNAIQQYKIDRDPKEKLLSFKRCLTHFAVDPEQVFMSTKLTGLGTRFLPFNKGNNEASGNPAVEGKYKTHYLWEETFEKDSVLDLLANFIHLQIEVEKGAGGRQTRKEKLLFPRYHQLDTVRRIVLHARENGVGNNYLIQHSAGSGKSNTIAWAAHRLSELHDKDDKKVFDTIIVVTDRRLLDRQLSETVESFSQVRGVVKHVENGGKELKDLLEQGIKIITTTLQKFPVIVDTIDTIQGQRFAVIIDEAHSSQSGESAADLRQVLTLDEAEMEMQREEAAFKTTEDLLIERMRARTVKTPNISFLAFTATPKQKTIELFGTEDPLSNKFYPFSLYSMKQAIEEGFILDVLKNYITYQQFFELLKKIEDDPEFDTKKAQKLLIGYVEKHDHAINTKVKIMVEHFEEKIAGDIFGRAKAMVVTKSRLHAVLYKLAFDKYLFEKGYAHRALVAFSGSVKNGKLGYTESQMNGGISEIQTAEEFKKEDCKFLIAAEKFQTGFDQPLLEAMYVDKKLAGVNAVQTLSRLNRTADGKTDTFVLDFVNTTDGIKESFQPYYTTTVLSEATDPNIIHDLQRDVLQFKLFADNEVKDFIEQYFAGATPDILNSLLDIVVDRFKELLVEEQDSFRTKSRDYVKKYGFISQIVTFQDTNLEELFVFLKFLIRKLPTKVDPLPYEVLEAVDMDSYKIRRIAAETKIKLEDTEGTIQPMGSGADNFKVEEQIDPLSKIIKDINDRFGTSFNSTDKVILNTLSKKLLENNALKGSIQNNNRDAAKIKFDGLFQAELVSMLNSHFDLYKKLDANPELKRYVNDKIFDYVSKKAVIL</sequence>
<dbReference type="InterPro" id="IPR040980">
    <property type="entry name" value="SWI2_SNF2"/>
</dbReference>
<gene>
    <name evidence="2" type="ORF">UU93_C0030G0006</name>
</gene>
<dbReference type="EMBL" id="LCCN01000030">
    <property type="protein sequence ID" value="KKS30830.1"/>
    <property type="molecule type" value="Genomic_DNA"/>
</dbReference>
<dbReference type="PANTHER" id="PTHR42927:SF1">
    <property type="entry name" value="HELICASE SUPERFAMILY 1 AND 2 DOMAIN-CONTAINING PROTEIN"/>
    <property type="match status" value="1"/>
</dbReference>
<dbReference type="PROSITE" id="PS51192">
    <property type="entry name" value="HELICASE_ATP_BIND_1"/>
    <property type="match status" value="1"/>
</dbReference>
<accession>A0A0G0Y210</accession>
<organism evidence="2 3">
    <name type="scientific">Candidatus Amesbacteria bacterium GW2011_GWA2_42_12</name>
    <dbReference type="NCBI Taxonomy" id="1618356"/>
    <lineage>
        <taxon>Bacteria</taxon>
        <taxon>Candidatus Amesiibacteriota</taxon>
    </lineage>
</organism>
<dbReference type="Pfam" id="PF04313">
    <property type="entry name" value="HSDR_N"/>
    <property type="match status" value="1"/>
</dbReference>
<dbReference type="Pfam" id="PF22679">
    <property type="entry name" value="T1R_D3-like"/>
    <property type="match status" value="1"/>
</dbReference>
<evidence type="ECO:0000259" key="1">
    <source>
        <dbReference type="PROSITE" id="PS51192"/>
    </source>
</evidence>
<evidence type="ECO:0000313" key="2">
    <source>
        <dbReference type="EMBL" id="KKS30830.1"/>
    </source>
</evidence>
<evidence type="ECO:0000313" key="3">
    <source>
        <dbReference type="Proteomes" id="UP000034160"/>
    </source>
</evidence>
<dbReference type="InterPro" id="IPR014001">
    <property type="entry name" value="Helicase_ATP-bd"/>
</dbReference>
<dbReference type="Gene3D" id="3.90.1570.50">
    <property type="match status" value="1"/>
</dbReference>
<dbReference type="GO" id="GO:0009035">
    <property type="term" value="F:type I site-specific deoxyribonuclease activity"/>
    <property type="evidence" value="ECO:0007669"/>
    <property type="project" value="UniProtKB-EC"/>
</dbReference>
<dbReference type="GO" id="GO:0003677">
    <property type="term" value="F:DNA binding"/>
    <property type="evidence" value="ECO:0007669"/>
    <property type="project" value="UniProtKB-KW"/>
</dbReference>
<dbReference type="Gene3D" id="3.40.50.300">
    <property type="entry name" value="P-loop containing nucleotide triphosphate hydrolases"/>
    <property type="match status" value="2"/>
</dbReference>
<name>A0A0G0Y210_9BACT</name>
<dbReference type="STRING" id="1618356.UU93_C0030G0006"/>